<reference evidence="1 2" key="1">
    <citation type="journal article" date="2012" name="Genome Biol.">
        <title>Genome and low-iron response of an oceanic diatom adapted to chronic iron limitation.</title>
        <authorList>
            <person name="Lommer M."/>
            <person name="Specht M."/>
            <person name="Roy A.S."/>
            <person name="Kraemer L."/>
            <person name="Andreson R."/>
            <person name="Gutowska M.A."/>
            <person name="Wolf J."/>
            <person name="Bergner S.V."/>
            <person name="Schilhabel M.B."/>
            <person name="Klostermeier U.C."/>
            <person name="Beiko R.G."/>
            <person name="Rosenstiel P."/>
            <person name="Hippler M."/>
            <person name="Laroche J."/>
        </authorList>
    </citation>
    <scope>NUCLEOTIDE SEQUENCE [LARGE SCALE GENOMIC DNA]</scope>
    <source>
        <strain evidence="1 2">CCMP1005</strain>
    </source>
</reference>
<dbReference type="Gene3D" id="3.20.20.80">
    <property type="entry name" value="Glycosidases"/>
    <property type="match status" value="1"/>
</dbReference>
<dbReference type="eggNOG" id="ENOG502S12Q">
    <property type="taxonomic scope" value="Eukaryota"/>
</dbReference>
<gene>
    <name evidence="1" type="ORF">THAOC_35976</name>
</gene>
<dbReference type="Proteomes" id="UP000266841">
    <property type="component" value="Unassembled WGS sequence"/>
</dbReference>
<dbReference type="OMA" id="NNHWSAD"/>
<proteinExistence type="predicted"/>
<organism evidence="1 2">
    <name type="scientific">Thalassiosira oceanica</name>
    <name type="common">Marine diatom</name>
    <dbReference type="NCBI Taxonomy" id="159749"/>
    <lineage>
        <taxon>Eukaryota</taxon>
        <taxon>Sar</taxon>
        <taxon>Stramenopiles</taxon>
        <taxon>Ochrophyta</taxon>
        <taxon>Bacillariophyta</taxon>
        <taxon>Coscinodiscophyceae</taxon>
        <taxon>Thalassiosirophycidae</taxon>
        <taxon>Thalassiosirales</taxon>
        <taxon>Thalassiosiraceae</taxon>
        <taxon>Thalassiosira</taxon>
    </lineage>
</organism>
<dbReference type="OrthoDB" id="41851at2759"/>
<sequence>KHWFKQTSESDPNNPTLEELSIDSYPVTDEYDPADLIEVRGLTMPDGQNAKFFSSAKYGIVLKHFTWMAEYGITGVFHMRFMESIHINKNREWKTMVLRNVRKAAQATGRSFAVSYNIAGRTLTNQVLQDMKNDWKRLVDEENITQSGRYIRQAGRPVLRIFGIGFNEPVSFVDDTAGIAELIDWFQNTAEERYRVFLIGGVPRWNSINAFENYYSGTIKADAEYCANRGIIYMPTQWAGFSWHNLKDYAFPVNQIPRLGGRFMWQQAYRYTADSNIQAIWMAQFDEVDEGTAIMKVAENSSYHPVSGTWLALDADGQALPSDWYLRLAGEAQKMFKGEIALTGTIPITP</sequence>
<dbReference type="AlphaFoldDB" id="K0R948"/>
<comment type="caution">
    <text evidence="1">The sequence shown here is derived from an EMBL/GenBank/DDBJ whole genome shotgun (WGS) entry which is preliminary data.</text>
</comment>
<dbReference type="EMBL" id="AGNL01048540">
    <property type="protein sequence ID" value="EJK45411.1"/>
    <property type="molecule type" value="Genomic_DNA"/>
</dbReference>
<dbReference type="CDD" id="cd11576">
    <property type="entry name" value="GH99_GH71_like_2"/>
    <property type="match status" value="1"/>
</dbReference>
<accession>K0R948</accession>
<evidence type="ECO:0000313" key="2">
    <source>
        <dbReference type="Proteomes" id="UP000266841"/>
    </source>
</evidence>
<evidence type="ECO:0000313" key="1">
    <source>
        <dbReference type="EMBL" id="EJK45411.1"/>
    </source>
</evidence>
<name>K0R948_THAOC</name>
<feature type="non-terminal residue" evidence="1">
    <location>
        <position position="1"/>
    </location>
</feature>
<protein>
    <recommendedName>
        <fullName evidence="3">Xylosidase</fullName>
    </recommendedName>
</protein>
<keyword evidence="2" id="KW-1185">Reference proteome</keyword>
<evidence type="ECO:0008006" key="3">
    <source>
        <dbReference type="Google" id="ProtNLM"/>
    </source>
</evidence>